<accession>X0TNQ9</accession>
<protein>
    <submittedName>
        <fullName evidence="2">Uncharacterized protein</fullName>
    </submittedName>
</protein>
<evidence type="ECO:0000313" key="2">
    <source>
        <dbReference type="EMBL" id="GAF89777.1"/>
    </source>
</evidence>
<proteinExistence type="predicted"/>
<organism evidence="2">
    <name type="scientific">marine sediment metagenome</name>
    <dbReference type="NCBI Taxonomy" id="412755"/>
    <lineage>
        <taxon>unclassified sequences</taxon>
        <taxon>metagenomes</taxon>
        <taxon>ecological metagenomes</taxon>
    </lineage>
</organism>
<reference evidence="2" key="1">
    <citation type="journal article" date="2014" name="Front. Microbiol.">
        <title>High frequency of phylogenetically diverse reductive dehalogenase-homologous genes in deep subseafloor sedimentary metagenomes.</title>
        <authorList>
            <person name="Kawai M."/>
            <person name="Futagami T."/>
            <person name="Toyoda A."/>
            <person name="Takaki Y."/>
            <person name="Nishi S."/>
            <person name="Hori S."/>
            <person name="Arai W."/>
            <person name="Tsubouchi T."/>
            <person name="Morono Y."/>
            <person name="Uchiyama I."/>
            <person name="Ito T."/>
            <person name="Fujiyama A."/>
            <person name="Inagaki F."/>
            <person name="Takami H."/>
        </authorList>
    </citation>
    <scope>NUCLEOTIDE SEQUENCE</scope>
    <source>
        <strain evidence="2">Expedition CK06-06</strain>
    </source>
</reference>
<feature type="region of interest" description="Disordered" evidence="1">
    <location>
        <begin position="1"/>
        <end position="24"/>
    </location>
</feature>
<name>X0TNQ9_9ZZZZ</name>
<sequence length="45" mass="5163">MSKESKDKTANPDTQSTSDFEDCKHCPFTCERKRRKQAALNGEDK</sequence>
<gene>
    <name evidence="2" type="ORF">S01H1_31352</name>
</gene>
<comment type="caution">
    <text evidence="2">The sequence shown here is derived from an EMBL/GenBank/DDBJ whole genome shotgun (WGS) entry which is preliminary data.</text>
</comment>
<feature type="compositionally biased region" description="Basic and acidic residues" evidence="1">
    <location>
        <begin position="1"/>
        <end position="10"/>
    </location>
</feature>
<dbReference type="AlphaFoldDB" id="X0TNQ9"/>
<dbReference type="EMBL" id="BARS01019339">
    <property type="protein sequence ID" value="GAF89777.1"/>
    <property type="molecule type" value="Genomic_DNA"/>
</dbReference>
<evidence type="ECO:0000256" key="1">
    <source>
        <dbReference type="SAM" id="MobiDB-lite"/>
    </source>
</evidence>